<dbReference type="KEGG" id="bsc:COCSADRAFT_345396"/>
<reference evidence="1" key="2">
    <citation type="submission" date="2012-05" db="EMBL/GenBank/DDBJ databases">
        <title>Comparative genome structure, secondary metabolite and effector coding capacity across Cochliobolus pathogens.</title>
        <authorList>
            <consortium name="US DOE Joint Genome Institute (JGI-PGF)"/>
            <person name="Condon B.J."/>
            <person name="Leng Y."/>
            <person name="Wu D."/>
            <person name="Bushley K.E."/>
            <person name="Ohm R.A."/>
            <person name="Otillar R."/>
            <person name="Martin J."/>
            <person name="Schackwitz W."/>
            <person name="Grimwood J."/>
            <person name="MohdZainudin N."/>
            <person name="Xue C."/>
            <person name="Wang R."/>
            <person name="Dhillon B."/>
            <person name="Tu Z.J."/>
            <person name="Steffenson B.J."/>
            <person name="Salamov A."/>
            <person name="Sun H."/>
            <person name="Lowry S."/>
            <person name="LaButti K."/>
            <person name="Han J."/>
            <person name="Copeland A."/>
            <person name="Lindquist E."/>
            <person name="Lucas S."/>
            <person name="Barry K."/>
            <person name="Schmutz J."/>
            <person name="Baker S."/>
            <person name="Grigoriev I.V."/>
            <person name="Zhong S."/>
            <person name="Turgeon B.G."/>
        </authorList>
    </citation>
    <scope>NUCLEOTIDE SEQUENCE</scope>
    <source>
        <strain evidence="1">ND90Pr</strain>
    </source>
</reference>
<reference evidence="3" key="3">
    <citation type="journal article" date="2013" name="PLoS Genet.">
        <title>Comparative genome structure, secondary metabolite, and effector coding capacity across Cochliobolus pathogens.</title>
        <authorList>
            <person name="Condon B.J."/>
            <person name="Leng Y."/>
            <person name="Wu D."/>
            <person name="Bushley K.E."/>
            <person name="Ohm R.A."/>
            <person name="Otillar R."/>
            <person name="Martin J."/>
            <person name="Schackwitz W."/>
            <person name="Grimwood J."/>
            <person name="MohdZainudin N."/>
            <person name="Xue C."/>
            <person name="Wang R."/>
            <person name="Manning V.A."/>
            <person name="Dhillon B."/>
            <person name="Tu Z.J."/>
            <person name="Steffenson B.J."/>
            <person name="Salamov A."/>
            <person name="Sun H."/>
            <person name="Lowry S."/>
            <person name="LaButti K."/>
            <person name="Han J."/>
            <person name="Copeland A."/>
            <person name="Lindquist E."/>
            <person name="Barry K."/>
            <person name="Schmutz J."/>
            <person name="Baker S.E."/>
            <person name="Ciuffetti L.M."/>
            <person name="Grigoriev I.V."/>
            <person name="Zhong S."/>
            <person name="Turgeon B.G."/>
        </authorList>
    </citation>
    <scope>NUCLEOTIDE SEQUENCE [LARGE SCALE GENOMIC DNA]</scope>
    <source>
        <strain evidence="3">ND90Pr / ATCC 201652</strain>
    </source>
</reference>
<dbReference type="Proteomes" id="UP000016934">
    <property type="component" value="Unassembled WGS sequence"/>
</dbReference>
<evidence type="ECO:0000313" key="1">
    <source>
        <dbReference type="EMBL" id="EMD61246.1"/>
    </source>
</evidence>
<name>M2SW68_COCSN</name>
<keyword evidence="3" id="KW-1185">Reference proteome</keyword>
<dbReference type="GeneID" id="19134608"/>
<evidence type="ECO:0000313" key="2">
    <source>
        <dbReference type="EMBL" id="EMD62559.1"/>
    </source>
</evidence>
<dbReference type="EMBL" id="KB445646">
    <property type="protein sequence ID" value="EMD62559.1"/>
    <property type="molecule type" value="Genomic_DNA"/>
</dbReference>
<dbReference type="RefSeq" id="XP_007701896.1">
    <property type="nucleotide sequence ID" value="XM_007703706.1"/>
</dbReference>
<sequence>MAWTLLIVREAAPEHKLRVSLPPLTDTALNYSLICLSPDSIAPTSVVNYYRRLVCPDNILPVLQRPVLIL</sequence>
<dbReference type="RefSeq" id="XP_007703536.1">
    <property type="nucleotide sequence ID" value="XM_007705346.1"/>
</dbReference>
<dbReference type="KEGG" id="bsc:COCSADRAFT_222138"/>
<dbReference type="OrthoDB" id="3697782at2759"/>
<dbReference type="HOGENOM" id="CLU_203381_0_0_1"/>
<reference evidence="1 3" key="1">
    <citation type="journal article" date="2012" name="PLoS Pathog.">
        <title>Diverse lifestyles and strategies of plant pathogenesis encoded in the genomes of eighteen Dothideomycetes fungi.</title>
        <authorList>
            <person name="Ohm R.A."/>
            <person name="Feau N."/>
            <person name="Henrissat B."/>
            <person name="Schoch C.L."/>
            <person name="Horwitz B.A."/>
            <person name="Barry K.W."/>
            <person name="Condon B.J."/>
            <person name="Copeland A.C."/>
            <person name="Dhillon B."/>
            <person name="Glaser F."/>
            <person name="Hesse C.N."/>
            <person name="Kosti I."/>
            <person name="LaButti K."/>
            <person name="Lindquist E.A."/>
            <person name="Lucas S."/>
            <person name="Salamov A.A."/>
            <person name="Bradshaw R.E."/>
            <person name="Ciuffetti L."/>
            <person name="Hamelin R.C."/>
            <person name="Kema G.H.J."/>
            <person name="Lawrence C."/>
            <person name="Scott J.A."/>
            <person name="Spatafora J.W."/>
            <person name="Turgeon B.G."/>
            <person name="de Wit P.J.G.M."/>
            <person name="Zhong S."/>
            <person name="Goodwin S.B."/>
            <person name="Grigoriev I.V."/>
        </authorList>
    </citation>
    <scope>NUCLEOTIDE SEQUENCE [LARGE SCALE GENOMIC DNA]</scope>
    <source>
        <strain evidence="1">ND90Pr</strain>
        <strain evidence="3">ND90Pr / ATCC 201652</strain>
    </source>
</reference>
<dbReference type="GeneID" id="19137708"/>
<gene>
    <name evidence="2" type="ORF">COCSADRAFT_222138</name>
    <name evidence="1" type="ORF">COCSADRAFT_345396</name>
</gene>
<proteinExistence type="predicted"/>
<evidence type="ECO:0000313" key="3">
    <source>
        <dbReference type="Proteomes" id="UP000016934"/>
    </source>
</evidence>
<accession>M2SW68</accession>
<dbReference type="AlphaFoldDB" id="M2SW68"/>
<protein>
    <submittedName>
        <fullName evidence="1">Uncharacterized protein</fullName>
    </submittedName>
</protein>
<organism evidence="1 3">
    <name type="scientific">Cochliobolus sativus (strain ND90Pr / ATCC 201652)</name>
    <name type="common">Common root rot and spot blotch fungus</name>
    <name type="synonym">Bipolaris sorokiniana</name>
    <dbReference type="NCBI Taxonomy" id="665912"/>
    <lineage>
        <taxon>Eukaryota</taxon>
        <taxon>Fungi</taxon>
        <taxon>Dikarya</taxon>
        <taxon>Ascomycota</taxon>
        <taxon>Pezizomycotina</taxon>
        <taxon>Dothideomycetes</taxon>
        <taxon>Pleosporomycetidae</taxon>
        <taxon>Pleosporales</taxon>
        <taxon>Pleosporineae</taxon>
        <taxon>Pleosporaceae</taxon>
        <taxon>Bipolaris</taxon>
    </lineage>
</organism>
<dbReference type="EMBL" id="KB445649">
    <property type="protein sequence ID" value="EMD61246.1"/>
    <property type="molecule type" value="Genomic_DNA"/>
</dbReference>